<dbReference type="InterPro" id="IPR036322">
    <property type="entry name" value="WD40_repeat_dom_sf"/>
</dbReference>
<keyword evidence="2" id="KW-0677">Repeat</keyword>
<evidence type="ECO:0000256" key="3">
    <source>
        <dbReference type="PROSITE-ProRule" id="PRU00221"/>
    </source>
</evidence>
<dbReference type="InterPro" id="IPR019775">
    <property type="entry name" value="WD40_repeat_CS"/>
</dbReference>
<feature type="repeat" description="WD" evidence="3">
    <location>
        <begin position="548"/>
        <end position="591"/>
    </location>
</feature>
<evidence type="ECO:0000256" key="2">
    <source>
        <dbReference type="ARBA" id="ARBA00022737"/>
    </source>
</evidence>
<feature type="repeat" description="WD" evidence="3">
    <location>
        <begin position="592"/>
        <end position="629"/>
    </location>
</feature>
<dbReference type="PROSITE" id="PS50294">
    <property type="entry name" value="WD_REPEATS_REGION"/>
    <property type="match status" value="1"/>
</dbReference>
<dbReference type="InterPro" id="IPR015943">
    <property type="entry name" value="WD40/YVTN_repeat-like_dom_sf"/>
</dbReference>
<protein>
    <submittedName>
        <fullName evidence="4">Uncharacterized protein</fullName>
    </submittedName>
</protein>
<dbReference type="Pfam" id="PF00400">
    <property type="entry name" value="WD40"/>
    <property type="match status" value="3"/>
</dbReference>
<dbReference type="PRINTS" id="PR00320">
    <property type="entry name" value="GPROTEINBRPT"/>
</dbReference>
<feature type="repeat" description="WD" evidence="3">
    <location>
        <begin position="420"/>
        <end position="463"/>
    </location>
</feature>
<reference evidence="4 5" key="1">
    <citation type="submission" date="2023-03" db="EMBL/GenBank/DDBJ databases">
        <title>Isolation and description of six Streptomyces strains from soil environments, able to metabolize different microbial glucans.</title>
        <authorList>
            <person name="Widen T."/>
            <person name="Larsbrink J."/>
        </authorList>
    </citation>
    <scope>NUCLEOTIDE SEQUENCE [LARGE SCALE GENOMIC DNA]</scope>
    <source>
        <strain evidence="4 5">Mut1</strain>
    </source>
</reference>
<dbReference type="InterPro" id="IPR020472">
    <property type="entry name" value="WD40_PAC1"/>
</dbReference>
<accession>A0ABY9HRZ1</accession>
<dbReference type="SMART" id="SM00320">
    <property type="entry name" value="WD40"/>
    <property type="match status" value="10"/>
</dbReference>
<sequence length="767" mass="82318">MTEASEAYQRDIHRQIAERLKDLVPSDPTLPPHPYLRRHLAEHAALGEVFDDDHVTPGLLAWESSSQVRRLLAAQDTTNERRQWLCAWAALEPFALNTDALSRLSSLRLARHATLRPPVEIVPAAHTAAFGAPVPVSPLWSDRVVPTPAWTASPAEVTALATLHTSDGTAQKIATGDDTGTLRLLRTDGRLTHIPVHLHSGAITHLLALRGGLLVTAGTDGRVMAVQEEGGRLTHHQVARRERTWVSSLTTYQPHGRPLLLLAAFSDGVVEAVDLGRFHRHPLPLERLTDPSALLCGIRTADGEQRLLFSARATVHRYDGSTPEVHGRHQAPVRALIALSQAGRYVVGDESGRVTLCDLEADGPLAVGRHDAVQAGSSPAPVTALHEVVLADGPALVSASGDGTLRLWRLPDLRPVAGVLAAHTAPVNALTRLPGRRHDRLLSGGADHVVRGWSVDEATFGQEPQTWNRVTACAVSPSAPHLLAVARASRVILRDLATGTETTRIKGRRISALAWLRINGRRLLAVALDDLSIICVDPETNRQAGPPMTGHNLRIRTLVTLPTLLGERLASAGADGRVCVWEPATGKRLALFDDHDLTVRCLATHQNAEHRLLASGGSDGNIRIWNADTLEQHSPTIKCDQGLINDLAFVTPDDGGLIIAAAGRDGTLKLWDAETREPVRTLACGDGELSAVTSVQLRYGRTALAAAGKTSVHLWDATTAQPLLQIVTGSPITSLKTVQDTDDGTSSILLASGEAGPMAVRLHHNLL</sequence>
<dbReference type="PANTHER" id="PTHR44129">
    <property type="entry name" value="WD REPEAT-CONTAINING PROTEIN POP1"/>
    <property type="match status" value="1"/>
</dbReference>
<gene>
    <name evidence="4" type="ORF">P8A18_26605</name>
</gene>
<proteinExistence type="predicted"/>
<evidence type="ECO:0000256" key="1">
    <source>
        <dbReference type="ARBA" id="ARBA00022574"/>
    </source>
</evidence>
<dbReference type="PROSITE" id="PS50082">
    <property type="entry name" value="WD_REPEATS_2"/>
    <property type="match status" value="5"/>
</dbReference>
<evidence type="ECO:0000313" key="4">
    <source>
        <dbReference type="EMBL" id="WLQ36778.1"/>
    </source>
</evidence>
<dbReference type="Gene3D" id="2.130.10.10">
    <property type="entry name" value="YVTN repeat-like/Quinoprotein amine dehydrogenase"/>
    <property type="match status" value="3"/>
</dbReference>
<dbReference type="RefSeq" id="WP_306058389.1">
    <property type="nucleotide sequence ID" value="NZ_CP120997.1"/>
</dbReference>
<feature type="repeat" description="WD" evidence="3">
    <location>
        <begin position="659"/>
        <end position="681"/>
    </location>
</feature>
<keyword evidence="5" id="KW-1185">Reference proteome</keyword>
<dbReference type="EMBL" id="CP120997">
    <property type="protein sequence ID" value="WLQ36778.1"/>
    <property type="molecule type" value="Genomic_DNA"/>
</dbReference>
<dbReference type="PROSITE" id="PS00678">
    <property type="entry name" value="WD_REPEATS_1"/>
    <property type="match status" value="2"/>
</dbReference>
<keyword evidence="1 3" id="KW-0853">WD repeat</keyword>
<dbReference type="Proteomes" id="UP001239522">
    <property type="component" value="Chromosome"/>
</dbReference>
<organism evidence="4 5">
    <name type="scientific">Streptomyces castrisilvae</name>
    <dbReference type="NCBI Taxonomy" id="3033811"/>
    <lineage>
        <taxon>Bacteria</taxon>
        <taxon>Bacillati</taxon>
        <taxon>Actinomycetota</taxon>
        <taxon>Actinomycetes</taxon>
        <taxon>Kitasatosporales</taxon>
        <taxon>Streptomycetaceae</taxon>
        <taxon>Streptomyces</taxon>
    </lineage>
</organism>
<evidence type="ECO:0000313" key="5">
    <source>
        <dbReference type="Proteomes" id="UP001239522"/>
    </source>
</evidence>
<dbReference type="InterPro" id="IPR001680">
    <property type="entry name" value="WD40_rpt"/>
</dbReference>
<feature type="repeat" description="WD" evidence="3">
    <location>
        <begin position="392"/>
        <end position="410"/>
    </location>
</feature>
<dbReference type="InterPro" id="IPR050349">
    <property type="entry name" value="WD_LIS1/nudF_dynein_reg"/>
</dbReference>
<dbReference type="SUPFAM" id="SSF50978">
    <property type="entry name" value="WD40 repeat-like"/>
    <property type="match status" value="2"/>
</dbReference>
<name>A0ABY9HRZ1_9ACTN</name>